<sequence>MKKIIVPIIIFILCFFTFCKNNAENNNSILNERRVNSSDTISTESSGIPMGDEMLVKISFPRQWDNLTELDDTNSNFNLHKTSKNGYDSLFYFIEKNNDQLYNGFQTNNKIKLTVPLKYSQQLLSLYDNNVVLDKMYWVKTIKNSSSYSVELYKNGNKYQSFLGSEREKVSFNYLSLVTHDKNKKPIDYLLIYYNNHDDILGYKRFFYIDEDLKITMKDFVSDELTTKYLKENIFKISNEGYFTK</sequence>
<dbReference type="AlphaFoldDB" id="A0A380ZVA3"/>
<dbReference type="Proteomes" id="UP000255515">
    <property type="component" value="Unassembled WGS sequence"/>
</dbReference>
<reference evidence="1 2" key="1">
    <citation type="submission" date="2018-06" db="EMBL/GenBank/DDBJ databases">
        <authorList>
            <consortium name="Pathogen Informatics"/>
            <person name="Doyle S."/>
        </authorList>
    </citation>
    <scope>NUCLEOTIDE SEQUENCE [LARGE SCALE GENOMIC DNA]</scope>
    <source>
        <strain evidence="1 2">NCTC11661</strain>
    </source>
</reference>
<organism evidence="1 2">
    <name type="scientific">Bergeyella zoohelcum</name>
    <dbReference type="NCBI Taxonomy" id="1015"/>
    <lineage>
        <taxon>Bacteria</taxon>
        <taxon>Pseudomonadati</taxon>
        <taxon>Bacteroidota</taxon>
        <taxon>Flavobacteriia</taxon>
        <taxon>Flavobacteriales</taxon>
        <taxon>Weeksellaceae</taxon>
        <taxon>Bergeyella</taxon>
    </lineage>
</organism>
<dbReference type="RefSeq" id="WP_002665186.1">
    <property type="nucleotide sequence ID" value="NZ_UFTJ01000005.1"/>
</dbReference>
<protein>
    <submittedName>
        <fullName evidence="1">Uncharacterized protein</fullName>
    </submittedName>
</protein>
<name>A0A380ZVA3_9FLAO</name>
<accession>A0A380ZVA3</accession>
<dbReference type="EMBL" id="UFTJ01000005">
    <property type="protein sequence ID" value="SUV53257.1"/>
    <property type="molecule type" value="Genomic_DNA"/>
</dbReference>
<evidence type="ECO:0000313" key="1">
    <source>
        <dbReference type="EMBL" id="SUV53257.1"/>
    </source>
</evidence>
<proteinExistence type="predicted"/>
<evidence type="ECO:0000313" key="2">
    <source>
        <dbReference type="Proteomes" id="UP000255515"/>
    </source>
</evidence>
<gene>
    <name evidence="1" type="ORF">NCTC11661_02406</name>
</gene>